<comment type="caution">
    <text evidence="1">The sequence shown here is derived from an EMBL/GenBank/DDBJ whole genome shotgun (WGS) entry which is preliminary data.</text>
</comment>
<dbReference type="InterPro" id="IPR013785">
    <property type="entry name" value="Aldolase_TIM"/>
</dbReference>
<gene>
    <name evidence="1" type="ORF">LLY24_04660</name>
</gene>
<dbReference type="RefSeq" id="WP_259035539.1">
    <property type="nucleotide sequence ID" value="NZ_JAJISC010000002.1"/>
</dbReference>
<sequence>MRDFFIPFVTLRDTTPGYAVSLVKAGAGIVGYPGGNVRAPLTMHNDEQMSQLKKLVENAKLL</sequence>
<dbReference type="Gene3D" id="3.20.20.70">
    <property type="entry name" value="Aldolase class I"/>
    <property type="match status" value="1"/>
</dbReference>
<name>A0ABT2EAK6_9GAMM</name>
<proteinExistence type="predicted"/>
<evidence type="ECO:0000313" key="2">
    <source>
        <dbReference type="Proteomes" id="UP001165542"/>
    </source>
</evidence>
<evidence type="ECO:0000313" key="1">
    <source>
        <dbReference type="EMBL" id="MCS2608612.1"/>
    </source>
</evidence>
<reference evidence="1" key="1">
    <citation type="submission" date="2021-11" db="EMBL/GenBank/DDBJ databases">
        <title>Halomonas sp., isolated from a coastal aquaculture zone in Dongshan Bay.</title>
        <authorList>
            <person name="Lin W."/>
        </authorList>
    </citation>
    <scope>NUCLEOTIDE SEQUENCE</scope>
    <source>
        <strain evidence="1">Yzlin-01</strain>
    </source>
</reference>
<keyword evidence="2" id="KW-1185">Reference proteome</keyword>
<dbReference type="Proteomes" id="UP001165542">
    <property type="component" value="Unassembled WGS sequence"/>
</dbReference>
<dbReference type="SUPFAM" id="SSF51569">
    <property type="entry name" value="Aldolase"/>
    <property type="match status" value="1"/>
</dbReference>
<evidence type="ECO:0008006" key="3">
    <source>
        <dbReference type="Google" id="ProtNLM"/>
    </source>
</evidence>
<dbReference type="EMBL" id="JAJISC010000002">
    <property type="protein sequence ID" value="MCS2608612.1"/>
    <property type="molecule type" value="Genomic_DNA"/>
</dbReference>
<organism evidence="1 2">
    <name type="scientific">Halomonas dongshanensis</name>
    <dbReference type="NCBI Taxonomy" id="2890835"/>
    <lineage>
        <taxon>Bacteria</taxon>
        <taxon>Pseudomonadati</taxon>
        <taxon>Pseudomonadota</taxon>
        <taxon>Gammaproteobacteria</taxon>
        <taxon>Oceanospirillales</taxon>
        <taxon>Halomonadaceae</taxon>
        <taxon>Halomonas</taxon>
    </lineage>
</organism>
<protein>
    <recommendedName>
        <fullName evidence="3">5-dehydro-4-deoxyglucarate dehydratase</fullName>
    </recommendedName>
</protein>
<accession>A0ABT2EAK6</accession>